<feature type="domain" description="Methyl-accepting transducer" evidence="4">
    <location>
        <begin position="310"/>
        <end position="539"/>
    </location>
</feature>
<dbReference type="InterPro" id="IPR003660">
    <property type="entry name" value="HAMP_dom"/>
</dbReference>
<keyword evidence="8" id="KW-1185">Reference proteome</keyword>
<dbReference type="SUPFAM" id="SSF55785">
    <property type="entry name" value="PYP-like sensor domain (PAS domain)"/>
    <property type="match status" value="2"/>
</dbReference>
<proteinExistence type="inferred from homology"/>
<dbReference type="Pfam" id="PF08447">
    <property type="entry name" value="PAS_3"/>
    <property type="match status" value="1"/>
</dbReference>
<dbReference type="InterPro" id="IPR035965">
    <property type="entry name" value="PAS-like_dom_sf"/>
</dbReference>
<accession>A0A1I7ND81</accession>
<dbReference type="STRING" id="429728.SAMN05216456_1714"/>
<organism evidence="7 8">
    <name type="scientific">Devosia crocina</name>
    <dbReference type="NCBI Taxonomy" id="429728"/>
    <lineage>
        <taxon>Bacteria</taxon>
        <taxon>Pseudomonadati</taxon>
        <taxon>Pseudomonadota</taxon>
        <taxon>Alphaproteobacteria</taxon>
        <taxon>Hyphomicrobiales</taxon>
        <taxon>Devosiaceae</taxon>
        <taxon>Devosia</taxon>
    </lineage>
</organism>
<dbReference type="GO" id="GO:0007165">
    <property type="term" value="P:signal transduction"/>
    <property type="evidence" value="ECO:0007669"/>
    <property type="project" value="UniProtKB-KW"/>
</dbReference>
<evidence type="ECO:0000256" key="1">
    <source>
        <dbReference type="ARBA" id="ARBA00022500"/>
    </source>
</evidence>
<dbReference type="GO" id="GO:0016020">
    <property type="term" value="C:membrane"/>
    <property type="evidence" value="ECO:0007669"/>
    <property type="project" value="InterPro"/>
</dbReference>
<evidence type="ECO:0000256" key="3">
    <source>
        <dbReference type="PROSITE-ProRule" id="PRU00284"/>
    </source>
</evidence>
<dbReference type="InterPro" id="IPR004089">
    <property type="entry name" value="MCPsignal_dom"/>
</dbReference>
<dbReference type="CDD" id="cd11386">
    <property type="entry name" value="MCP_signal"/>
    <property type="match status" value="1"/>
</dbReference>
<feature type="domain" description="PAC" evidence="5">
    <location>
        <begin position="90"/>
        <end position="142"/>
    </location>
</feature>
<dbReference type="InterPro" id="IPR051310">
    <property type="entry name" value="MCP_chemotaxis"/>
</dbReference>
<dbReference type="InterPro" id="IPR013655">
    <property type="entry name" value="PAS_fold_3"/>
</dbReference>
<dbReference type="PROSITE" id="PS50111">
    <property type="entry name" value="CHEMOTAXIS_TRANSDUC_2"/>
    <property type="match status" value="1"/>
</dbReference>
<protein>
    <submittedName>
        <fullName evidence="7">Methyl-accepting chemotaxis protein</fullName>
    </submittedName>
</protein>
<dbReference type="SMART" id="SM00091">
    <property type="entry name" value="PAS"/>
    <property type="match status" value="2"/>
</dbReference>
<dbReference type="NCBIfam" id="TIGR00229">
    <property type="entry name" value="sensory_box"/>
    <property type="match status" value="2"/>
</dbReference>
<dbReference type="InterPro" id="IPR004090">
    <property type="entry name" value="Chemotax_Me-accpt_rcpt"/>
</dbReference>
<dbReference type="PROSITE" id="PS50885">
    <property type="entry name" value="HAMP"/>
    <property type="match status" value="1"/>
</dbReference>
<dbReference type="SUPFAM" id="SSF58104">
    <property type="entry name" value="Methyl-accepting chemotaxis protein (MCP) signaling domain"/>
    <property type="match status" value="1"/>
</dbReference>
<dbReference type="Proteomes" id="UP000199074">
    <property type="component" value="Unassembled WGS sequence"/>
</dbReference>
<dbReference type="PANTHER" id="PTHR43531:SF11">
    <property type="entry name" value="METHYL-ACCEPTING CHEMOTAXIS PROTEIN 3"/>
    <property type="match status" value="1"/>
</dbReference>
<evidence type="ECO:0000259" key="6">
    <source>
        <dbReference type="PROSITE" id="PS50885"/>
    </source>
</evidence>
<dbReference type="GO" id="GO:0006935">
    <property type="term" value="P:chemotaxis"/>
    <property type="evidence" value="ECO:0007669"/>
    <property type="project" value="UniProtKB-KW"/>
</dbReference>
<evidence type="ECO:0000256" key="2">
    <source>
        <dbReference type="ARBA" id="ARBA00029447"/>
    </source>
</evidence>
<dbReference type="RefSeq" id="WP_092423286.1">
    <property type="nucleotide sequence ID" value="NZ_FPCK01000001.1"/>
</dbReference>
<evidence type="ECO:0000259" key="4">
    <source>
        <dbReference type="PROSITE" id="PS50111"/>
    </source>
</evidence>
<evidence type="ECO:0000259" key="5">
    <source>
        <dbReference type="PROSITE" id="PS50113"/>
    </source>
</evidence>
<dbReference type="PANTHER" id="PTHR43531">
    <property type="entry name" value="PROTEIN ICFG"/>
    <property type="match status" value="1"/>
</dbReference>
<dbReference type="OrthoDB" id="8320983at2"/>
<feature type="domain" description="HAMP" evidence="6">
    <location>
        <begin position="253"/>
        <end position="305"/>
    </location>
</feature>
<dbReference type="GO" id="GO:0004888">
    <property type="term" value="F:transmembrane signaling receptor activity"/>
    <property type="evidence" value="ECO:0007669"/>
    <property type="project" value="InterPro"/>
</dbReference>
<dbReference type="PRINTS" id="PR00260">
    <property type="entry name" value="CHEMTRNSDUCR"/>
</dbReference>
<sequence length="587" mass="64191">MVFDRFGGSKRRAHAESNQALIDALFRAQAVIEFSLDGTIIWANEKFLDAMGYSLAEVQGKHHRIFVSEADAKHPSYQTFWAHLGRGEFHAGEYRRVGKGGRDVWIQATYNPVLGRDGKPCKVVKLATDVTQSRLAAADSGGQIEAISRSQAVIEFTTDGHVLTANDNFCRAMGYALSEIRGKHHRLFVSRDESENPSYAEFWKRLAQGQFQAAEYRRVGKGGREVWIQATYNPIFDLHGKVFKIVKFATDITEQKRAVNLLGAALAKLADNDLQARIDTPFRGEMDTVRKALNHTVDRFADIVHKLRRASGSLRSATSEILAGAGELSERTTRQSLSIQQTSSAMDQLSQTVQGNANRAQAASSKANEVSVAASDSGVVMDRAREAMERILTSSTQISAIVEMIDDIAFQTNLLALNASVEAARAGDAGKGFAVVAVEVRRLAQSAANASADIKALIERSSAEVASGSKLLGDAADRIAAMLSDVRENSQMMETIAQGSRTQSQAIAEIARSVQQMDDVTQQNAALVHETNSAIEQTEAQATSLDHIVEIFRMGDPTAVRFVEEAAPVTLPLYDRPWPEVRRVANR</sequence>
<dbReference type="InterPro" id="IPR013656">
    <property type="entry name" value="PAS_4"/>
</dbReference>
<dbReference type="InterPro" id="IPR000014">
    <property type="entry name" value="PAS"/>
</dbReference>
<comment type="similarity">
    <text evidence="2">Belongs to the methyl-accepting chemotaxis (MCP) protein family.</text>
</comment>
<keyword evidence="3" id="KW-0807">Transducer</keyword>
<gene>
    <name evidence="7" type="ORF">SAMN05216456_1714</name>
</gene>
<keyword evidence="1" id="KW-0145">Chemotaxis</keyword>
<dbReference type="SMART" id="SM00086">
    <property type="entry name" value="PAC"/>
    <property type="match status" value="2"/>
</dbReference>
<feature type="domain" description="PAC" evidence="5">
    <location>
        <begin position="212"/>
        <end position="264"/>
    </location>
</feature>
<evidence type="ECO:0000313" key="7">
    <source>
        <dbReference type="EMBL" id="SFV32620.1"/>
    </source>
</evidence>
<dbReference type="Gene3D" id="1.10.287.950">
    <property type="entry name" value="Methyl-accepting chemotaxis protein"/>
    <property type="match status" value="1"/>
</dbReference>
<dbReference type="InterPro" id="IPR001610">
    <property type="entry name" value="PAC"/>
</dbReference>
<dbReference type="CDD" id="cd00130">
    <property type="entry name" value="PAS"/>
    <property type="match status" value="2"/>
</dbReference>
<evidence type="ECO:0000313" key="8">
    <source>
        <dbReference type="Proteomes" id="UP000199074"/>
    </source>
</evidence>
<reference evidence="7 8" key="1">
    <citation type="submission" date="2016-10" db="EMBL/GenBank/DDBJ databases">
        <authorList>
            <person name="de Groot N.N."/>
        </authorList>
    </citation>
    <scope>NUCLEOTIDE SEQUENCE [LARGE SCALE GENOMIC DNA]</scope>
    <source>
        <strain evidence="7 8">IPL20</strain>
    </source>
</reference>
<dbReference type="PROSITE" id="PS50113">
    <property type="entry name" value="PAC"/>
    <property type="match status" value="2"/>
</dbReference>
<dbReference type="Pfam" id="PF00015">
    <property type="entry name" value="MCPsignal"/>
    <property type="match status" value="1"/>
</dbReference>
<dbReference type="InterPro" id="IPR000700">
    <property type="entry name" value="PAS-assoc_C"/>
</dbReference>
<dbReference type="AlphaFoldDB" id="A0A1I7ND81"/>
<dbReference type="SMART" id="SM00283">
    <property type="entry name" value="MA"/>
    <property type="match status" value="1"/>
</dbReference>
<dbReference type="EMBL" id="FPCK01000001">
    <property type="protein sequence ID" value="SFV32620.1"/>
    <property type="molecule type" value="Genomic_DNA"/>
</dbReference>
<dbReference type="Gene3D" id="3.30.450.20">
    <property type="entry name" value="PAS domain"/>
    <property type="match status" value="2"/>
</dbReference>
<name>A0A1I7ND81_9HYPH</name>
<dbReference type="Pfam" id="PF08448">
    <property type="entry name" value="PAS_4"/>
    <property type="match status" value="1"/>
</dbReference>